<dbReference type="RefSeq" id="XP_016606623.1">
    <property type="nucleotide sequence ID" value="XM_016754481.1"/>
</dbReference>
<name>A0A0L0HCZ3_SPIPD</name>
<reference evidence="1 2" key="1">
    <citation type="submission" date="2009-08" db="EMBL/GenBank/DDBJ databases">
        <title>The Genome Sequence of Spizellomyces punctatus strain DAOM BR117.</title>
        <authorList>
            <consortium name="The Broad Institute Genome Sequencing Platform"/>
            <person name="Russ C."/>
            <person name="Cuomo C."/>
            <person name="Shea T."/>
            <person name="Young S.K."/>
            <person name="Zeng Q."/>
            <person name="Koehrsen M."/>
            <person name="Haas B."/>
            <person name="Borodovsky M."/>
            <person name="Guigo R."/>
            <person name="Alvarado L."/>
            <person name="Berlin A."/>
            <person name="Bochicchio J."/>
            <person name="Borenstein D."/>
            <person name="Chapman S."/>
            <person name="Chen Z."/>
            <person name="Engels R."/>
            <person name="Freedman E."/>
            <person name="Gellesch M."/>
            <person name="Goldberg J."/>
            <person name="Griggs A."/>
            <person name="Gujja S."/>
            <person name="Heiman D."/>
            <person name="Hepburn T."/>
            <person name="Howarth C."/>
            <person name="Jen D."/>
            <person name="Larson L."/>
            <person name="Lewis B."/>
            <person name="Mehta T."/>
            <person name="Park D."/>
            <person name="Pearson M."/>
            <person name="Roberts A."/>
            <person name="Saif S."/>
            <person name="Shenoy N."/>
            <person name="Sisk P."/>
            <person name="Stolte C."/>
            <person name="Sykes S."/>
            <person name="Thomson T."/>
            <person name="Walk T."/>
            <person name="White J."/>
            <person name="Yandava C."/>
            <person name="Burger G."/>
            <person name="Gray M.W."/>
            <person name="Holland P.W.H."/>
            <person name="King N."/>
            <person name="Lang F.B.F."/>
            <person name="Roger A.J."/>
            <person name="Ruiz-Trillo I."/>
            <person name="Lander E."/>
            <person name="Nusbaum C."/>
        </authorList>
    </citation>
    <scope>NUCLEOTIDE SEQUENCE [LARGE SCALE GENOMIC DNA]</scope>
    <source>
        <strain evidence="1 2">DAOM BR117</strain>
    </source>
</reference>
<organism evidence="1 2">
    <name type="scientific">Spizellomyces punctatus (strain DAOM BR117)</name>
    <dbReference type="NCBI Taxonomy" id="645134"/>
    <lineage>
        <taxon>Eukaryota</taxon>
        <taxon>Fungi</taxon>
        <taxon>Fungi incertae sedis</taxon>
        <taxon>Chytridiomycota</taxon>
        <taxon>Chytridiomycota incertae sedis</taxon>
        <taxon>Chytridiomycetes</taxon>
        <taxon>Spizellomycetales</taxon>
        <taxon>Spizellomycetaceae</taxon>
        <taxon>Spizellomyces</taxon>
    </lineage>
</organism>
<dbReference type="GeneID" id="27689591"/>
<protein>
    <submittedName>
        <fullName evidence="1">Uncharacterized protein</fullName>
    </submittedName>
</protein>
<dbReference type="EMBL" id="KQ257460">
    <property type="protein sequence ID" value="KNC98583.1"/>
    <property type="molecule type" value="Genomic_DNA"/>
</dbReference>
<sequence>MASETSAQDLAILSTEFKALRDRKGHFNGGEHDKDVDGYGGKKHKTMEALAKALGNKGTPATKVLEAMGPPDEIVPKVGASNVGPLQAAGPGAITGGMPGPVIAGGSPNALGAAEGKPYFLIYYWRGRHDYLWFEVDPSGDEKINDYGWYAAGE</sequence>
<dbReference type="VEuPathDB" id="FungiDB:SPPG_06268"/>
<proteinExistence type="predicted"/>
<evidence type="ECO:0000313" key="1">
    <source>
        <dbReference type="EMBL" id="KNC98583.1"/>
    </source>
</evidence>
<dbReference type="InParanoid" id="A0A0L0HCZ3"/>
<dbReference type="eggNOG" id="ENOG502SDAQ">
    <property type="taxonomic scope" value="Eukaryota"/>
</dbReference>
<accession>A0A0L0HCZ3</accession>
<evidence type="ECO:0000313" key="2">
    <source>
        <dbReference type="Proteomes" id="UP000053201"/>
    </source>
</evidence>
<dbReference type="OrthoDB" id="5580129at2759"/>
<gene>
    <name evidence="1" type="ORF">SPPG_06268</name>
</gene>
<dbReference type="Proteomes" id="UP000053201">
    <property type="component" value="Unassembled WGS sequence"/>
</dbReference>
<keyword evidence="2" id="KW-1185">Reference proteome</keyword>
<dbReference type="AlphaFoldDB" id="A0A0L0HCZ3"/>
<dbReference type="OMA" id="ITSDWHK"/>